<evidence type="ECO:0000313" key="2">
    <source>
        <dbReference type="EMBL" id="KAF5943125.1"/>
    </source>
</evidence>
<feature type="compositionally biased region" description="Basic residues" evidence="1">
    <location>
        <begin position="12"/>
        <end position="24"/>
    </location>
</feature>
<reference evidence="3" key="1">
    <citation type="journal article" date="2020" name="Nat. Commun.">
        <title>Genome assembly of wild tea tree DASZ reveals pedigree and selection history of tea varieties.</title>
        <authorList>
            <person name="Zhang W."/>
            <person name="Zhang Y."/>
            <person name="Qiu H."/>
            <person name="Guo Y."/>
            <person name="Wan H."/>
            <person name="Zhang X."/>
            <person name="Scossa F."/>
            <person name="Alseekh S."/>
            <person name="Zhang Q."/>
            <person name="Wang P."/>
            <person name="Xu L."/>
            <person name="Schmidt M.H."/>
            <person name="Jia X."/>
            <person name="Li D."/>
            <person name="Zhu A."/>
            <person name="Guo F."/>
            <person name="Chen W."/>
            <person name="Ni D."/>
            <person name="Usadel B."/>
            <person name="Fernie A.R."/>
            <person name="Wen W."/>
        </authorList>
    </citation>
    <scope>NUCLEOTIDE SEQUENCE [LARGE SCALE GENOMIC DNA]</scope>
    <source>
        <strain evidence="3">cv. G240</strain>
    </source>
</reference>
<feature type="region of interest" description="Disordered" evidence="1">
    <location>
        <begin position="1"/>
        <end position="27"/>
    </location>
</feature>
<comment type="caution">
    <text evidence="2">The sequence shown here is derived from an EMBL/GenBank/DDBJ whole genome shotgun (WGS) entry which is preliminary data.</text>
</comment>
<feature type="compositionally biased region" description="Basic and acidic residues" evidence="1">
    <location>
        <begin position="1"/>
        <end position="11"/>
    </location>
</feature>
<gene>
    <name evidence="2" type="ORF">HYC85_020767</name>
</gene>
<organism evidence="2 3">
    <name type="scientific">Camellia sinensis</name>
    <name type="common">Tea plant</name>
    <name type="synonym">Thea sinensis</name>
    <dbReference type="NCBI Taxonomy" id="4442"/>
    <lineage>
        <taxon>Eukaryota</taxon>
        <taxon>Viridiplantae</taxon>
        <taxon>Streptophyta</taxon>
        <taxon>Embryophyta</taxon>
        <taxon>Tracheophyta</taxon>
        <taxon>Spermatophyta</taxon>
        <taxon>Magnoliopsida</taxon>
        <taxon>eudicotyledons</taxon>
        <taxon>Gunneridae</taxon>
        <taxon>Pentapetalae</taxon>
        <taxon>asterids</taxon>
        <taxon>Ericales</taxon>
        <taxon>Theaceae</taxon>
        <taxon>Camellia</taxon>
    </lineage>
</organism>
<evidence type="ECO:0000313" key="3">
    <source>
        <dbReference type="Proteomes" id="UP000593564"/>
    </source>
</evidence>
<protein>
    <submittedName>
        <fullName evidence="2">Uncharacterized protein</fullName>
    </submittedName>
</protein>
<name>A0A7J7GSH3_CAMSI</name>
<dbReference type="Proteomes" id="UP000593564">
    <property type="component" value="Unassembled WGS sequence"/>
</dbReference>
<sequence>MDEIEKPPQKKEKNKKTKYKKHTKKSLENQIRMIRSVGQASNSGVGLRFVAHRRDRSLNGRKP</sequence>
<dbReference type="EMBL" id="JACBKZ010000009">
    <property type="protein sequence ID" value="KAF5943125.1"/>
    <property type="molecule type" value="Genomic_DNA"/>
</dbReference>
<proteinExistence type="predicted"/>
<accession>A0A7J7GSH3</accession>
<dbReference type="AlphaFoldDB" id="A0A7J7GSH3"/>
<keyword evidence="3" id="KW-1185">Reference proteome</keyword>
<evidence type="ECO:0000256" key="1">
    <source>
        <dbReference type="SAM" id="MobiDB-lite"/>
    </source>
</evidence>
<reference evidence="2 3" key="2">
    <citation type="submission" date="2020-07" db="EMBL/GenBank/DDBJ databases">
        <title>Genome assembly of wild tea tree DASZ reveals pedigree and selection history of tea varieties.</title>
        <authorList>
            <person name="Zhang W."/>
        </authorList>
    </citation>
    <scope>NUCLEOTIDE SEQUENCE [LARGE SCALE GENOMIC DNA]</scope>
    <source>
        <strain evidence="3">cv. G240</strain>
        <tissue evidence="2">Leaf</tissue>
    </source>
</reference>